<evidence type="ECO:0000313" key="8">
    <source>
        <dbReference type="EMBL" id="MCC4234898.1"/>
    </source>
</evidence>
<evidence type="ECO:0000313" key="9">
    <source>
        <dbReference type="Proteomes" id="UP001198830"/>
    </source>
</evidence>
<dbReference type="SUPFAM" id="SSF56349">
    <property type="entry name" value="DNA breaking-rejoining enzymes"/>
    <property type="match status" value="1"/>
</dbReference>
<organism evidence="8 9">
    <name type="scientific">Sphingobium soli</name>
    <dbReference type="NCBI Taxonomy" id="1591116"/>
    <lineage>
        <taxon>Bacteria</taxon>
        <taxon>Pseudomonadati</taxon>
        <taxon>Pseudomonadota</taxon>
        <taxon>Alphaproteobacteria</taxon>
        <taxon>Sphingomonadales</taxon>
        <taxon>Sphingomonadaceae</taxon>
        <taxon>Sphingobium</taxon>
    </lineage>
</organism>
<dbReference type="Proteomes" id="UP001198830">
    <property type="component" value="Unassembled WGS sequence"/>
</dbReference>
<dbReference type="InterPro" id="IPR050808">
    <property type="entry name" value="Phage_Integrase"/>
</dbReference>
<name>A0ABS8H8Z5_9SPHN</name>
<evidence type="ECO:0000259" key="6">
    <source>
        <dbReference type="PROSITE" id="PS51898"/>
    </source>
</evidence>
<feature type="non-terminal residue" evidence="8">
    <location>
        <position position="1"/>
    </location>
</feature>
<comment type="caution">
    <text evidence="8">The sequence shown here is derived from an EMBL/GenBank/DDBJ whole genome shotgun (WGS) entry which is preliminary data.</text>
</comment>
<dbReference type="PANTHER" id="PTHR30629">
    <property type="entry name" value="PROPHAGE INTEGRASE"/>
    <property type="match status" value="1"/>
</dbReference>
<dbReference type="EMBL" id="JAJGNP010000047">
    <property type="protein sequence ID" value="MCC4234898.1"/>
    <property type="molecule type" value="Genomic_DNA"/>
</dbReference>
<evidence type="ECO:0000256" key="1">
    <source>
        <dbReference type="ARBA" id="ARBA00008857"/>
    </source>
</evidence>
<keyword evidence="9" id="KW-1185">Reference proteome</keyword>
<feature type="domain" description="Tyr recombinase" evidence="6">
    <location>
        <begin position="202"/>
        <end position="398"/>
    </location>
</feature>
<dbReference type="Gene3D" id="1.10.443.10">
    <property type="entry name" value="Intergrase catalytic core"/>
    <property type="match status" value="1"/>
</dbReference>
<dbReference type="PANTHER" id="PTHR30629:SF2">
    <property type="entry name" value="PROPHAGE INTEGRASE INTS-RELATED"/>
    <property type="match status" value="1"/>
</dbReference>
<keyword evidence="2" id="KW-0229">DNA integration</keyword>
<evidence type="ECO:0000256" key="5">
    <source>
        <dbReference type="PROSITE-ProRule" id="PRU01248"/>
    </source>
</evidence>
<dbReference type="CDD" id="cd01184">
    <property type="entry name" value="INT_C_like_1"/>
    <property type="match status" value="1"/>
</dbReference>
<dbReference type="InterPro" id="IPR044068">
    <property type="entry name" value="CB"/>
</dbReference>
<evidence type="ECO:0000256" key="3">
    <source>
        <dbReference type="ARBA" id="ARBA00023125"/>
    </source>
</evidence>
<keyword evidence="4" id="KW-0233">DNA recombination</keyword>
<gene>
    <name evidence="8" type="ORF">LL253_19710</name>
</gene>
<proteinExistence type="inferred from homology"/>
<dbReference type="Gene3D" id="1.10.150.130">
    <property type="match status" value="1"/>
</dbReference>
<evidence type="ECO:0000256" key="4">
    <source>
        <dbReference type="ARBA" id="ARBA00023172"/>
    </source>
</evidence>
<feature type="non-terminal residue" evidence="8">
    <location>
        <position position="419"/>
    </location>
</feature>
<feature type="domain" description="Core-binding (CB)" evidence="7">
    <location>
        <begin position="95"/>
        <end position="178"/>
    </location>
</feature>
<dbReference type="InterPro" id="IPR002104">
    <property type="entry name" value="Integrase_catalytic"/>
</dbReference>
<evidence type="ECO:0000256" key="2">
    <source>
        <dbReference type="ARBA" id="ARBA00022908"/>
    </source>
</evidence>
<dbReference type="RefSeq" id="WP_266101097.1">
    <property type="nucleotide sequence ID" value="NZ_JAJGNP010000047.1"/>
</dbReference>
<reference evidence="8 9" key="1">
    <citation type="submission" date="2021-10" db="EMBL/GenBank/DDBJ databases">
        <title>The diversity and Nitrogen Metabolism of Culturable Nitrate-Utilizing Bacteria Within the Oxygen Minimum Zone of the Changjiang (Yangtze River)Estuary.</title>
        <authorList>
            <person name="Zhang D."/>
            <person name="Zheng J."/>
            <person name="Liu S."/>
            <person name="He W."/>
        </authorList>
    </citation>
    <scope>NUCLEOTIDE SEQUENCE [LARGE SCALE GENOMIC DNA]</scope>
    <source>
        <strain evidence="8 9">FXH275-2</strain>
    </source>
</reference>
<accession>A0ABS8H8Z5</accession>
<dbReference type="InterPro" id="IPR011010">
    <property type="entry name" value="DNA_brk_join_enz"/>
</dbReference>
<comment type="similarity">
    <text evidence="1">Belongs to the 'phage' integrase family.</text>
</comment>
<evidence type="ECO:0008006" key="10">
    <source>
        <dbReference type="Google" id="ProtNLM"/>
    </source>
</evidence>
<dbReference type="PROSITE" id="PS51900">
    <property type="entry name" value="CB"/>
    <property type="match status" value="1"/>
</dbReference>
<dbReference type="PROSITE" id="PS51898">
    <property type="entry name" value="TYR_RECOMBINASE"/>
    <property type="match status" value="1"/>
</dbReference>
<evidence type="ECO:0000259" key="7">
    <source>
        <dbReference type="PROSITE" id="PS51900"/>
    </source>
</evidence>
<keyword evidence="3 5" id="KW-0238">DNA-binding</keyword>
<sequence length="419" mass="46065">YKMRLMTHVRVSSDGGFEVRIVVPAALRTTIGKTNLTRRLGRVSKSDANRLAAPVIQYFRDLIERAKAGRLDDPSPAPAINALPAKPTNAVRRQASSPNLMAIFEGYLRERQPSPATIKRWRPVIGHLVGHLGHDEPRRISADDIIGWKEALARQGVSGRTIREVYLASIKVVLAWGVENRKLDANPAAGVSVRVPKRHRPRGPSFTSAEARTILSASLCRDHGKISPEHALARRWIPWICAYTGARVGEIAQMRGCDIVEVEGFWVMRITPEAGSTKSGQARLVPLHPHLVEQGLPRIAQRAGEGPIFFDPARGRGGSAGNAHHRKVGERLAAWVRDLGVDDPHVQPNHGWRHLYKTLARRAGMEPEVRDAIQGHAPRSVGETYGEWPVDVLARAVSLLPKFSASEPLKRASPPAGTL</sequence>
<dbReference type="InterPro" id="IPR010998">
    <property type="entry name" value="Integrase_recombinase_N"/>
</dbReference>
<dbReference type="InterPro" id="IPR013762">
    <property type="entry name" value="Integrase-like_cat_sf"/>
</dbReference>
<protein>
    <recommendedName>
        <fullName evidence="10">Integrase</fullName>
    </recommendedName>
</protein>